<dbReference type="GO" id="GO:0005739">
    <property type="term" value="C:mitochondrion"/>
    <property type="evidence" value="ECO:0007669"/>
    <property type="project" value="EnsemblFungi"/>
</dbReference>
<dbReference type="GO" id="GO:0005524">
    <property type="term" value="F:ATP binding"/>
    <property type="evidence" value="ECO:0007669"/>
    <property type="project" value="UniProtKB-KW"/>
</dbReference>
<dbReference type="HOGENOM" id="CLU_010245_2_1_1"/>
<comment type="similarity">
    <text evidence="2">Belongs to the SELO family.</text>
</comment>
<keyword evidence="5" id="KW-0479">Metal-binding</keyword>
<dbReference type="Pfam" id="PF02696">
    <property type="entry name" value="SelO"/>
    <property type="match status" value="1"/>
</dbReference>
<keyword evidence="12" id="KW-1185">Reference proteome</keyword>
<evidence type="ECO:0000256" key="9">
    <source>
        <dbReference type="ARBA" id="ARBA00031547"/>
    </source>
</evidence>
<dbReference type="PANTHER" id="PTHR32057">
    <property type="entry name" value="PROTEIN ADENYLYLTRANSFERASE SELO, MITOCHONDRIAL"/>
    <property type="match status" value="1"/>
</dbReference>
<evidence type="ECO:0000313" key="11">
    <source>
        <dbReference type="EMBL" id="EFR03346.1"/>
    </source>
</evidence>
<evidence type="ECO:0000256" key="2">
    <source>
        <dbReference type="ARBA" id="ARBA00009747"/>
    </source>
</evidence>
<gene>
    <name evidence="11" type="ORF">MGYG_06343</name>
</gene>
<sequence>MASHLIRSSSTAGSRDEKDDQLYSSTTTVDAPGVSLADIKKTNNFTSKLPPDPAFDTPLASHNAPREHLGPRLVKGALYTFVRPETTQEPELLAVSPCAMKDIGLKEGEDKTDDFRDMVAGNKIFWNETNGGVYPWAQCYGDIYSGTWAGQLGDGRAISLFETINPTTNRRYEVQLKGAGLTPYSRFADGKAVLRSSIREFIVSEALNALGIPTTRALSLTLLPNCSVRREKLEPGAIVTRFAESWIRIGTFDLLRARGDLKLTRKLATYVAEDVFPGWESLPAALPNAQEKDKPVDGELIDNPPRGVPKDAIQGEKGAEENRFTRLYREIVRRNAKTVAAWQAYGFMNGVLNTDNTSIFGLSLDFGPFAFMDNFDPSYTPNHDDEMLRYSYKNQPSVIWWNLVRLGEAFAQLMGIGDKIDDETFLSTGLSEEQKPDIIARAEKLIDQAGDEFKTVFLNEYKRLMSARLGLKTQKESDFSELFSNLLDTLEKLELDFNHFFRRLSALTVAEIDSDDKRKTVASRFFHDEGVGGIGNTEKSARESVAKWLSSWKERIVEDWDESQDEERIRSMKGVNPKFIPRSWILDEVIQRVEKQGDREILGRTMNMALRPFQEEWGINKEEEERFCGDVPRFKRMAMCSCSS</sequence>
<dbReference type="GO" id="GO:0070733">
    <property type="term" value="F:AMPylase activity"/>
    <property type="evidence" value="ECO:0007669"/>
    <property type="project" value="EnsemblFungi"/>
</dbReference>
<keyword evidence="7" id="KW-0067">ATP-binding</keyword>
<evidence type="ECO:0000256" key="4">
    <source>
        <dbReference type="ARBA" id="ARBA00022695"/>
    </source>
</evidence>
<evidence type="ECO:0000256" key="5">
    <source>
        <dbReference type="ARBA" id="ARBA00022723"/>
    </source>
</evidence>
<evidence type="ECO:0000256" key="6">
    <source>
        <dbReference type="ARBA" id="ARBA00022741"/>
    </source>
</evidence>
<dbReference type="RefSeq" id="XP_003171800.1">
    <property type="nucleotide sequence ID" value="XM_003171752.1"/>
</dbReference>
<dbReference type="GO" id="GO:0045454">
    <property type="term" value="P:cell redox homeostasis"/>
    <property type="evidence" value="ECO:0007669"/>
    <property type="project" value="EnsemblFungi"/>
</dbReference>
<dbReference type="OMA" id="YGPYGWL"/>
<keyword evidence="6" id="KW-0547">Nucleotide-binding</keyword>
<organism evidence="12">
    <name type="scientific">Arthroderma gypseum (strain ATCC MYA-4604 / CBS 118893)</name>
    <name type="common">Microsporum gypseum</name>
    <dbReference type="NCBI Taxonomy" id="535722"/>
    <lineage>
        <taxon>Eukaryota</taxon>
        <taxon>Fungi</taxon>
        <taxon>Dikarya</taxon>
        <taxon>Ascomycota</taxon>
        <taxon>Pezizomycotina</taxon>
        <taxon>Eurotiomycetes</taxon>
        <taxon>Eurotiomycetidae</taxon>
        <taxon>Onygenales</taxon>
        <taxon>Arthrodermataceae</taxon>
        <taxon>Nannizzia</taxon>
    </lineage>
</organism>
<feature type="compositionally biased region" description="Polar residues" evidence="10">
    <location>
        <begin position="1"/>
        <end position="13"/>
    </location>
</feature>
<feature type="region of interest" description="Disordered" evidence="10">
    <location>
        <begin position="48"/>
        <end position="67"/>
    </location>
</feature>
<dbReference type="PANTHER" id="PTHR32057:SF14">
    <property type="entry name" value="PROTEIN ADENYLYLTRANSFERASE SELO, MITOCHONDRIAL"/>
    <property type="match status" value="1"/>
</dbReference>
<keyword evidence="8" id="KW-0460">Magnesium</keyword>
<keyword evidence="4" id="KW-0548">Nucleotidyltransferase</keyword>
<dbReference type="HAMAP" id="MF_00692">
    <property type="entry name" value="SelO"/>
    <property type="match status" value="1"/>
</dbReference>
<dbReference type="VEuPathDB" id="FungiDB:MGYG_06343"/>
<proteinExistence type="inferred from homology"/>
<dbReference type="InParanoid" id="E4UZ16"/>
<protein>
    <recommendedName>
        <fullName evidence="9">Selenoprotein O</fullName>
    </recommendedName>
</protein>
<accession>E4UZ16</accession>
<reference evidence="12" key="1">
    <citation type="journal article" date="2012" name="MBio">
        <title>Comparative genome analysis of Trichophyton rubrum and related dermatophytes reveals candidate genes involved in infection.</title>
        <authorList>
            <person name="Martinez D.A."/>
            <person name="Oliver B.G."/>
            <person name="Graeser Y."/>
            <person name="Goldberg J.M."/>
            <person name="Li W."/>
            <person name="Martinez-Rossi N.M."/>
            <person name="Monod M."/>
            <person name="Shelest E."/>
            <person name="Barton R.C."/>
            <person name="Birch E."/>
            <person name="Brakhage A.A."/>
            <person name="Chen Z."/>
            <person name="Gurr S.J."/>
            <person name="Heiman D."/>
            <person name="Heitman J."/>
            <person name="Kosti I."/>
            <person name="Rossi A."/>
            <person name="Saif S."/>
            <person name="Samalova M."/>
            <person name="Saunders C.W."/>
            <person name="Shea T."/>
            <person name="Summerbell R.C."/>
            <person name="Xu J."/>
            <person name="Young S."/>
            <person name="Zeng Q."/>
            <person name="Birren B.W."/>
            <person name="Cuomo C.A."/>
            <person name="White T.C."/>
        </authorList>
    </citation>
    <scope>NUCLEOTIDE SEQUENCE [LARGE SCALE GENOMIC DNA]</scope>
    <source>
        <strain evidence="12">ATCC MYA-4604 / CBS 118893</strain>
    </source>
</reference>
<evidence type="ECO:0000256" key="8">
    <source>
        <dbReference type="ARBA" id="ARBA00022842"/>
    </source>
</evidence>
<dbReference type="eggNOG" id="KOG2542">
    <property type="taxonomic scope" value="Eukaryota"/>
</dbReference>
<keyword evidence="3" id="KW-0808">Transferase</keyword>
<dbReference type="EMBL" id="DS989826">
    <property type="protein sequence ID" value="EFR03346.1"/>
    <property type="molecule type" value="Genomic_DNA"/>
</dbReference>
<evidence type="ECO:0000256" key="10">
    <source>
        <dbReference type="SAM" id="MobiDB-lite"/>
    </source>
</evidence>
<dbReference type="STRING" id="535722.E4UZ16"/>
<dbReference type="AlphaFoldDB" id="E4UZ16"/>
<dbReference type="GO" id="GO:0046872">
    <property type="term" value="F:metal ion binding"/>
    <property type="evidence" value="ECO:0007669"/>
    <property type="project" value="UniProtKB-KW"/>
</dbReference>
<feature type="region of interest" description="Disordered" evidence="10">
    <location>
        <begin position="1"/>
        <end position="27"/>
    </location>
</feature>
<dbReference type="OrthoDB" id="10254721at2759"/>
<evidence type="ECO:0000256" key="1">
    <source>
        <dbReference type="ARBA" id="ARBA00001946"/>
    </source>
</evidence>
<evidence type="ECO:0000256" key="3">
    <source>
        <dbReference type="ARBA" id="ARBA00022679"/>
    </source>
</evidence>
<dbReference type="InterPro" id="IPR003846">
    <property type="entry name" value="SelO"/>
</dbReference>
<dbReference type="FunCoup" id="E4UZ16">
    <property type="interactions" value="313"/>
</dbReference>
<feature type="region of interest" description="Disordered" evidence="10">
    <location>
        <begin position="293"/>
        <end position="315"/>
    </location>
</feature>
<name>E4UZ16_ARTGP</name>
<evidence type="ECO:0000256" key="7">
    <source>
        <dbReference type="ARBA" id="ARBA00022840"/>
    </source>
</evidence>
<dbReference type="Proteomes" id="UP000002669">
    <property type="component" value="Unassembled WGS sequence"/>
</dbReference>
<comment type="cofactor">
    <cofactor evidence="1">
        <name>Mg(2+)</name>
        <dbReference type="ChEBI" id="CHEBI:18420"/>
    </cofactor>
</comment>
<evidence type="ECO:0000313" key="12">
    <source>
        <dbReference type="Proteomes" id="UP000002669"/>
    </source>
</evidence>
<dbReference type="GeneID" id="10027055"/>